<feature type="transmembrane region" description="Helical" evidence="1">
    <location>
        <begin position="318"/>
        <end position="340"/>
    </location>
</feature>
<feature type="domain" description="Acyltransferase 3" evidence="2">
    <location>
        <begin position="22"/>
        <end position="379"/>
    </location>
</feature>
<feature type="transmembrane region" description="Helical" evidence="1">
    <location>
        <begin position="360"/>
        <end position="382"/>
    </location>
</feature>
<dbReference type="EMBL" id="CP157355">
    <property type="protein sequence ID" value="XBM01645.1"/>
    <property type="molecule type" value="Genomic_DNA"/>
</dbReference>
<keyword evidence="1" id="KW-1133">Transmembrane helix</keyword>
<dbReference type="GO" id="GO:0016747">
    <property type="term" value="F:acyltransferase activity, transferring groups other than amino-acyl groups"/>
    <property type="evidence" value="ECO:0007669"/>
    <property type="project" value="InterPro"/>
</dbReference>
<keyword evidence="3" id="KW-0012">Acyltransferase</keyword>
<sequence>MMSAPTLENPHAPTSAAQHIAIVDGLRGLAILLVVLFHYWQITWWVIPLPFTEGRINFEMIQYAGALGVELFFFLSAFCLAYPHAKVMLGKGSLPSITHYTYRRAIKILPSYWLAMLLLLVLLPEMYPTSAQRGYWTDILMHLGFVHNLFPDTHGSINGVFWSLGVEVQFYVIFPLLAWGFRRKPWLVFALMCAVALIYRHWTRTLPVGEFINLNNQLPGFLDLFGGGMLTAYLLVWVREQGTSVLSAVKSGMGVIVALALLTMLLLFNDLYQVRFEPDSYPIWQSQHRLFFCFVLIAFTVAATYAHAVCRTILANRALTFLSLISYNLYIWHQVIARVIKEHGWWTAATPTPTDDPTWRWTMFFIAFIASIIVASLITYCFERPLLQYGVKGCWIRLKDKMAGYMAEDRSSIELKGNT</sequence>
<evidence type="ECO:0000259" key="2">
    <source>
        <dbReference type="Pfam" id="PF01757"/>
    </source>
</evidence>
<protein>
    <submittedName>
        <fullName evidence="3">Acyltransferase</fullName>
        <ecNumber evidence="3">2.3.-.-</ecNumber>
    </submittedName>
</protein>
<feature type="transmembrane region" description="Helical" evidence="1">
    <location>
        <begin position="218"/>
        <end position="238"/>
    </location>
</feature>
<feature type="transmembrane region" description="Helical" evidence="1">
    <location>
        <begin position="186"/>
        <end position="202"/>
    </location>
</feature>
<feature type="transmembrane region" description="Helical" evidence="1">
    <location>
        <begin position="21"/>
        <end position="40"/>
    </location>
</feature>
<feature type="transmembrane region" description="Helical" evidence="1">
    <location>
        <begin position="245"/>
        <end position="268"/>
    </location>
</feature>
<dbReference type="AlphaFoldDB" id="A0AAU7FC68"/>
<gene>
    <name evidence="3" type="ORF">ABHF33_05020</name>
</gene>
<keyword evidence="1" id="KW-0472">Membrane</keyword>
<feature type="transmembrane region" description="Helical" evidence="1">
    <location>
        <begin position="159"/>
        <end position="179"/>
    </location>
</feature>
<dbReference type="GO" id="GO:0016020">
    <property type="term" value="C:membrane"/>
    <property type="evidence" value="ECO:0007669"/>
    <property type="project" value="TreeGrafter"/>
</dbReference>
<reference evidence="3" key="1">
    <citation type="submission" date="2024-05" db="EMBL/GenBank/DDBJ databases">
        <authorList>
            <person name="Yang L."/>
            <person name="Pan L."/>
        </authorList>
    </citation>
    <scope>NUCLEOTIDE SEQUENCE</scope>
    <source>
        <strain evidence="3">FCG-7</strain>
    </source>
</reference>
<name>A0AAU7FC68_9NEIS</name>
<dbReference type="GO" id="GO:0000271">
    <property type="term" value="P:polysaccharide biosynthetic process"/>
    <property type="evidence" value="ECO:0007669"/>
    <property type="project" value="TreeGrafter"/>
</dbReference>
<dbReference type="KEGG" id="cmav:ABHF33_05020"/>
<dbReference type="RefSeq" id="WP_348945921.1">
    <property type="nucleotide sequence ID" value="NZ_CP157355.1"/>
</dbReference>
<accession>A0AAU7FC68</accession>
<feature type="transmembrane region" description="Helical" evidence="1">
    <location>
        <begin position="60"/>
        <end position="83"/>
    </location>
</feature>
<organism evidence="3">
    <name type="scientific">Chitinibacter mangrovi</name>
    <dbReference type="NCBI Taxonomy" id="3153927"/>
    <lineage>
        <taxon>Bacteria</taxon>
        <taxon>Pseudomonadati</taxon>
        <taxon>Pseudomonadota</taxon>
        <taxon>Betaproteobacteria</taxon>
        <taxon>Neisseriales</taxon>
        <taxon>Chitinibacteraceae</taxon>
        <taxon>Chitinibacter</taxon>
    </lineage>
</organism>
<dbReference type="PANTHER" id="PTHR23028:SF53">
    <property type="entry name" value="ACYL_TRANSF_3 DOMAIN-CONTAINING PROTEIN"/>
    <property type="match status" value="1"/>
</dbReference>
<feature type="transmembrane region" description="Helical" evidence="1">
    <location>
        <begin position="104"/>
        <end position="123"/>
    </location>
</feature>
<evidence type="ECO:0000313" key="3">
    <source>
        <dbReference type="EMBL" id="XBM01645.1"/>
    </source>
</evidence>
<proteinExistence type="predicted"/>
<dbReference type="Pfam" id="PF01757">
    <property type="entry name" value="Acyl_transf_3"/>
    <property type="match status" value="1"/>
</dbReference>
<dbReference type="EC" id="2.3.-.-" evidence="3"/>
<dbReference type="InterPro" id="IPR050879">
    <property type="entry name" value="Acyltransferase_3"/>
</dbReference>
<feature type="transmembrane region" description="Helical" evidence="1">
    <location>
        <begin position="288"/>
        <end position="306"/>
    </location>
</feature>
<dbReference type="InterPro" id="IPR002656">
    <property type="entry name" value="Acyl_transf_3_dom"/>
</dbReference>
<keyword evidence="1" id="KW-0812">Transmembrane</keyword>
<keyword evidence="3" id="KW-0808">Transferase</keyword>
<dbReference type="PANTHER" id="PTHR23028">
    <property type="entry name" value="ACETYLTRANSFERASE"/>
    <property type="match status" value="1"/>
</dbReference>
<evidence type="ECO:0000256" key="1">
    <source>
        <dbReference type="SAM" id="Phobius"/>
    </source>
</evidence>